<feature type="transmembrane region" description="Helical" evidence="2">
    <location>
        <begin position="71"/>
        <end position="92"/>
    </location>
</feature>
<sequence>MRALLDVLMLVLNLYVYVLIASAILSWLIAFDVINVRNDFVRGIWNFLVQITEPLLRPIRNLLPNLGGVDVSPVILLLIIFFIQKLISYYIYPAVW</sequence>
<name>A0A916TX51_9HYPH</name>
<feature type="transmembrane region" description="Helical" evidence="2">
    <location>
        <begin position="7"/>
        <end position="30"/>
    </location>
</feature>
<reference evidence="3" key="1">
    <citation type="journal article" date="2014" name="Int. J. Syst. Evol. Microbiol.">
        <title>Complete genome sequence of Corynebacterium casei LMG S-19264T (=DSM 44701T), isolated from a smear-ripened cheese.</title>
        <authorList>
            <consortium name="US DOE Joint Genome Institute (JGI-PGF)"/>
            <person name="Walter F."/>
            <person name="Albersmeier A."/>
            <person name="Kalinowski J."/>
            <person name="Ruckert C."/>
        </authorList>
    </citation>
    <scope>NUCLEOTIDE SEQUENCE</scope>
    <source>
        <strain evidence="3">CGMCC 1.12919</strain>
    </source>
</reference>
<comment type="caution">
    <text evidence="3">The sequence shown here is derived from an EMBL/GenBank/DDBJ whole genome shotgun (WGS) entry which is preliminary data.</text>
</comment>
<proteinExistence type="inferred from homology"/>
<dbReference type="PANTHER" id="PTHR33219:SF14">
    <property type="entry name" value="PROTEIN COFACTOR ASSEMBLY OF COMPLEX C SUBUNIT B CCB3, CHLOROPLASTIC-RELATED"/>
    <property type="match status" value="1"/>
</dbReference>
<evidence type="ECO:0000256" key="2">
    <source>
        <dbReference type="SAM" id="Phobius"/>
    </source>
</evidence>
<keyword evidence="2" id="KW-1133">Transmembrane helix</keyword>
<evidence type="ECO:0000313" key="3">
    <source>
        <dbReference type="EMBL" id="GGC49861.1"/>
    </source>
</evidence>
<dbReference type="GO" id="GO:0016020">
    <property type="term" value="C:membrane"/>
    <property type="evidence" value="ECO:0007669"/>
    <property type="project" value="InterPro"/>
</dbReference>
<keyword evidence="2" id="KW-0472">Membrane</keyword>
<dbReference type="Pfam" id="PF02325">
    <property type="entry name" value="CCB3_YggT"/>
    <property type="match status" value="1"/>
</dbReference>
<dbReference type="AlphaFoldDB" id="A0A916TX51"/>
<dbReference type="InterPro" id="IPR003425">
    <property type="entry name" value="CCB3/YggT"/>
</dbReference>
<reference evidence="3" key="2">
    <citation type="submission" date="2020-09" db="EMBL/GenBank/DDBJ databases">
        <authorList>
            <person name="Sun Q."/>
            <person name="Zhou Y."/>
        </authorList>
    </citation>
    <scope>NUCLEOTIDE SEQUENCE</scope>
    <source>
        <strain evidence="3">CGMCC 1.12919</strain>
    </source>
</reference>
<keyword evidence="4" id="KW-1185">Reference proteome</keyword>
<dbReference type="RefSeq" id="WP_188607632.1">
    <property type="nucleotide sequence ID" value="NZ_BMGG01000001.1"/>
</dbReference>
<evidence type="ECO:0000313" key="4">
    <source>
        <dbReference type="Proteomes" id="UP000637002"/>
    </source>
</evidence>
<comment type="similarity">
    <text evidence="1">Belongs to the YggT family.</text>
</comment>
<dbReference type="EMBL" id="BMGG01000001">
    <property type="protein sequence ID" value="GGC49861.1"/>
    <property type="molecule type" value="Genomic_DNA"/>
</dbReference>
<organism evidence="3 4">
    <name type="scientific">Chelatococcus reniformis</name>
    <dbReference type="NCBI Taxonomy" id="1494448"/>
    <lineage>
        <taxon>Bacteria</taxon>
        <taxon>Pseudomonadati</taxon>
        <taxon>Pseudomonadota</taxon>
        <taxon>Alphaproteobacteria</taxon>
        <taxon>Hyphomicrobiales</taxon>
        <taxon>Chelatococcaceae</taxon>
        <taxon>Chelatococcus</taxon>
    </lineage>
</organism>
<dbReference type="PANTHER" id="PTHR33219">
    <property type="entry name" value="YLMG HOMOLOG PROTEIN 2, CHLOROPLASTIC"/>
    <property type="match status" value="1"/>
</dbReference>
<accession>A0A916TX51</accession>
<evidence type="ECO:0000256" key="1">
    <source>
        <dbReference type="ARBA" id="ARBA00010894"/>
    </source>
</evidence>
<keyword evidence="2" id="KW-0812">Transmembrane</keyword>
<gene>
    <name evidence="3" type="ORF">GCM10010994_06240</name>
</gene>
<protein>
    <submittedName>
        <fullName evidence="3">YggT family protein</fullName>
    </submittedName>
</protein>
<dbReference type="Proteomes" id="UP000637002">
    <property type="component" value="Unassembled WGS sequence"/>
</dbReference>